<dbReference type="GeneID" id="56067190"/>
<evidence type="ECO:0000313" key="1">
    <source>
        <dbReference type="EMBL" id="QLH07900.1"/>
    </source>
</evidence>
<dbReference type="Proteomes" id="UP000509478">
    <property type="component" value="Chromosome"/>
</dbReference>
<organism evidence="1 2">
    <name type="scientific">Nitrosopumilus ureiphilus</name>
    <dbReference type="NCBI Taxonomy" id="1470067"/>
    <lineage>
        <taxon>Archaea</taxon>
        <taxon>Nitrososphaerota</taxon>
        <taxon>Nitrososphaeria</taxon>
        <taxon>Nitrosopumilales</taxon>
        <taxon>Nitrosopumilaceae</taxon>
        <taxon>Nitrosopumilus</taxon>
    </lineage>
</organism>
<evidence type="ECO:0008006" key="3">
    <source>
        <dbReference type="Google" id="ProtNLM"/>
    </source>
</evidence>
<sequence length="90" mass="10019">MFGLVMILILVLLGIKSLGDKKKIIDDEKALKIINEALEKNGYDNFELESIVSMSEPNITSVIVNIGYLQIALEIDNNSGKILNTEKIVR</sequence>
<dbReference type="OrthoDB" id="380999at2157"/>
<proteinExistence type="predicted"/>
<accession>A0A7D5R4K9</accession>
<keyword evidence="2" id="KW-1185">Reference proteome</keyword>
<dbReference type="KEGG" id="nue:C5F50_03940"/>
<dbReference type="EMBL" id="CP026995">
    <property type="protein sequence ID" value="QLH07900.1"/>
    <property type="molecule type" value="Genomic_DNA"/>
</dbReference>
<name>A0A7D5R4K9_9ARCH</name>
<evidence type="ECO:0000313" key="2">
    <source>
        <dbReference type="Proteomes" id="UP000509478"/>
    </source>
</evidence>
<reference evidence="1 2" key="1">
    <citation type="submission" date="2018-02" db="EMBL/GenBank/DDBJ databases">
        <title>Complete genome of Nitrosopumilus ureaphilus PS0.</title>
        <authorList>
            <person name="Qin W."/>
            <person name="Zheng Y."/>
            <person name="Stahl D.A."/>
        </authorList>
    </citation>
    <scope>NUCLEOTIDE SEQUENCE [LARGE SCALE GENOMIC DNA]</scope>
    <source>
        <strain evidence="1 2">PS0</strain>
    </source>
</reference>
<dbReference type="AlphaFoldDB" id="A0A7D5R4K9"/>
<gene>
    <name evidence="1" type="ORF">C5F50_03940</name>
</gene>
<dbReference type="RefSeq" id="WP_179372392.1">
    <property type="nucleotide sequence ID" value="NZ_CP026995.1"/>
</dbReference>
<protein>
    <recommendedName>
        <fullName evidence="3">PepSY domain-containing protein</fullName>
    </recommendedName>
</protein>